<evidence type="ECO:0000313" key="1">
    <source>
        <dbReference type="EMBL" id="ERJ13705.1"/>
    </source>
</evidence>
<dbReference type="RefSeq" id="WP_008826190.1">
    <property type="nucleotide sequence ID" value="NZ_AFNU02000001.1"/>
</dbReference>
<accession>U2FLT2</accession>
<dbReference type="InParanoid" id="U2FLT2"/>
<protein>
    <submittedName>
        <fullName evidence="1">Uncharacterized protein</fullName>
    </submittedName>
</protein>
<comment type="caution">
    <text evidence="1">The sequence shown here is derived from an EMBL/GenBank/DDBJ whole genome shotgun (WGS) entry which is preliminary data.</text>
</comment>
<gene>
    <name evidence="1" type="ORF">HLPCO_000371</name>
</gene>
<reference evidence="1 2" key="2">
    <citation type="journal article" date="2013" name="PLoS ONE">
        <title>INDIGO - INtegrated Data Warehouse of MIcrobial GenOmes with Examples from the Red Sea Extremophiles.</title>
        <authorList>
            <person name="Alam I."/>
            <person name="Antunes A."/>
            <person name="Kamau A.A."/>
            <person name="Ba Alawi W."/>
            <person name="Kalkatawi M."/>
            <person name="Stingl U."/>
            <person name="Bajic V.B."/>
        </authorList>
    </citation>
    <scope>NUCLEOTIDE SEQUENCE [LARGE SCALE GENOMIC DNA]</scope>
    <source>
        <strain evidence="1 2">SSD-17B</strain>
    </source>
</reference>
<sequence>MKRFEFTIGNSDYQLILKELKGLDVYKNDSPLVDSVFSFEFCGINDQITVFLL</sequence>
<dbReference type="AlphaFoldDB" id="U2FLT2"/>
<proteinExistence type="predicted"/>
<evidence type="ECO:0000313" key="2">
    <source>
        <dbReference type="Proteomes" id="UP000005707"/>
    </source>
</evidence>
<dbReference type="Proteomes" id="UP000005707">
    <property type="component" value="Unassembled WGS sequence"/>
</dbReference>
<name>U2FLT2_9MOLU</name>
<dbReference type="STRING" id="1033810.HLPCO_000371"/>
<keyword evidence="2" id="KW-1185">Reference proteome</keyword>
<dbReference type="EMBL" id="AFNU02000001">
    <property type="protein sequence ID" value="ERJ13705.1"/>
    <property type="molecule type" value="Genomic_DNA"/>
</dbReference>
<reference evidence="1 2" key="1">
    <citation type="journal article" date="2011" name="J. Bacteriol.">
        <title>Genome sequence of Haloplasma contractile, an unusual contractile bacterium from a deep-sea anoxic brine lake.</title>
        <authorList>
            <person name="Antunes A."/>
            <person name="Alam I."/>
            <person name="El Dorry H."/>
            <person name="Siam R."/>
            <person name="Robertson A."/>
            <person name="Bajic V.B."/>
            <person name="Stingl U."/>
        </authorList>
    </citation>
    <scope>NUCLEOTIDE SEQUENCE [LARGE SCALE GENOMIC DNA]</scope>
    <source>
        <strain evidence="1 2">SSD-17B</strain>
    </source>
</reference>
<organism evidence="1 2">
    <name type="scientific">Haloplasma contractile SSD-17B</name>
    <dbReference type="NCBI Taxonomy" id="1033810"/>
    <lineage>
        <taxon>Bacteria</taxon>
        <taxon>Bacillati</taxon>
        <taxon>Mycoplasmatota</taxon>
        <taxon>Mollicutes</taxon>
        <taxon>Haloplasmatales</taxon>
        <taxon>Haloplasmataceae</taxon>
        <taxon>Haloplasma</taxon>
    </lineage>
</organism>